<evidence type="ECO:0000313" key="3">
    <source>
        <dbReference type="EMBL" id="PSL24579.1"/>
    </source>
</evidence>
<dbReference type="Proteomes" id="UP000241964">
    <property type="component" value="Unassembled WGS sequence"/>
</dbReference>
<dbReference type="AlphaFoldDB" id="A0A2P8FS92"/>
<dbReference type="OrthoDB" id="933627at2"/>
<keyword evidence="1" id="KW-0732">Signal</keyword>
<sequence>MMKRYLLFCQLALLPTMAAHAQFTAGTDGFFIGQNTQVFIDSLTLLPSVDFTIASQTLTISPTPIPGSPPSIARVYNFTTPVDFIGVAGFFYRGSELNGNTESTLQLTHGNATFTSTTGSTVNVGQHYISNTLPLTNFTSLTAAQENALPVNLVSFDLKRVENRTVLYWQTSEEKNSDFFEIQQSEDAKKWKVLGTINAAKESNSKKDYSFDDAAERYGTQYYRLKMVDTDGSFAYSKIESIRLGSAGLISAYPNPVVDKLLIGSKEALASVKMTDLTGRQFLELSKPKPGQEVSLKNYPAGTYLVKVETTSGTIQVIKIIKH</sequence>
<keyword evidence="4" id="KW-1185">Reference proteome</keyword>
<comment type="caution">
    <text evidence="3">The sequence shown here is derived from an EMBL/GenBank/DDBJ whole genome shotgun (WGS) entry which is preliminary data.</text>
</comment>
<dbReference type="RefSeq" id="WP_106597936.1">
    <property type="nucleotide sequence ID" value="NZ_PYAS01000013.1"/>
</dbReference>
<dbReference type="InterPro" id="IPR026444">
    <property type="entry name" value="Secre_tail"/>
</dbReference>
<reference evidence="3 4" key="1">
    <citation type="submission" date="2018-03" db="EMBL/GenBank/DDBJ databases">
        <title>Genomic Encyclopedia of Archaeal and Bacterial Type Strains, Phase II (KMG-II): from individual species to whole genera.</title>
        <authorList>
            <person name="Goeker M."/>
        </authorList>
    </citation>
    <scope>NUCLEOTIDE SEQUENCE [LARGE SCALE GENOMIC DNA]</scope>
    <source>
        <strain evidence="3 4">DSM 29057</strain>
    </source>
</reference>
<proteinExistence type="predicted"/>
<feature type="domain" description="Secretion system C-terminal sorting" evidence="2">
    <location>
        <begin position="253"/>
        <end position="320"/>
    </location>
</feature>
<evidence type="ECO:0000313" key="4">
    <source>
        <dbReference type="Proteomes" id="UP000241964"/>
    </source>
</evidence>
<evidence type="ECO:0000259" key="2">
    <source>
        <dbReference type="Pfam" id="PF18962"/>
    </source>
</evidence>
<feature type="chain" id="PRO_5015186514" evidence="1">
    <location>
        <begin position="22"/>
        <end position="323"/>
    </location>
</feature>
<protein>
    <submittedName>
        <fullName evidence="3">Putative secreted protein (Por secretion system target)</fullName>
    </submittedName>
</protein>
<dbReference type="Pfam" id="PF18962">
    <property type="entry name" value="Por_Secre_tail"/>
    <property type="match status" value="1"/>
</dbReference>
<dbReference type="EMBL" id="PYAS01000013">
    <property type="protein sequence ID" value="PSL24579.1"/>
    <property type="molecule type" value="Genomic_DNA"/>
</dbReference>
<gene>
    <name evidence="3" type="ORF">CLV60_1133</name>
</gene>
<feature type="signal peptide" evidence="1">
    <location>
        <begin position="1"/>
        <end position="21"/>
    </location>
</feature>
<dbReference type="NCBIfam" id="TIGR04183">
    <property type="entry name" value="Por_Secre_tail"/>
    <property type="match status" value="1"/>
</dbReference>
<evidence type="ECO:0000256" key="1">
    <source>
        <dbReference type="SAM" id="SignalP"/>
    </source>
</evidence>
<organism evidence="3 4">
    <name type="scientific">Dyadobacter jiangsuensis</name>
    <dbReference type="NCBI Taxonomy" id="1591085"/>
    <lineage>
        <taxon>Bacteria</taxon>
        <taxon>Pseudomonadati</taxon>
        <taxon>Bacteroidota</taxon>
        <taxon>Cytophagia</taxon>
        <taxon>Cytophagales</taxon>
        <taxon>Spirosomataceae</taxon>
        <taxon>Dyadobacter</taxon>
    </lineage>
</organism>
<accession>A0A2P8FS92</accession>
<name>A0A2P8FS92_9BACT</name>